<feature type="compositionally biased region" description="Basic and acidic residues" evidence="10">
    <location>
        <begin position="1086"/>
        <end position="1102"/>
    </location>
</feature>
<keyword evidence="7" id="KW-0805">Transcription regulation</keyword>
<dbReference type="InterPro" id="IPR036020">
    <property type="entry name" value="WW_dom_sf"/>
</dbReference>
<evidence type="ECO:0000256" key="3">
    <source>
        <dbReference type="ARBA" id="ARBA00022603"/>
    </source>
</evidence>
<feature type="region of interest" description="Disordered" evidence="10">
    <location>
        <begin position="1871"/>
        <end position="2025"/>
    </location>
</feature>
<feature type="compositionally biased region" description="Polar residues" evidence="10">
    <location>
        <begin position="1727"/>
        <end position="1737"/>
    </location>
</feature>
<feature type="compositionally biased region" description="Basic and acidic residues" evidence="10">
    <location>
        <begin position="293"/>
        <end position="318"/>
    </location>
</feature>
<feature type="compositionally biased region" description="Acidic residues" evidence="10">
    <location>
        <begin position="1835"/>
        <end position="1844"/>
    </location>
</feature>
<feature type="region of interest" description="Disordered" evidence="10">
    <location>
        <begin position="1551"/>
        <end position="1590"/>
    </location>
</feature>
<feature type="compositionally biased region" description="Basic and acidic residues" evidence="10">
    <location>
        <begin position="1785"/>
        <end position="1801"/>
    </location>
</feature>
<feature type="compositionally biased region" description="Basic and acidic residues" evidence="10">
    <location>
        <begin position="1663"/>
        <end position="1675"/>
    </location>
</feature>
<feature type="compositionally biased region" description="Basic and acidic residues" evidence="10">
    <location>
        <begin position="205"/>
        <end position="246"/>
    </location>
</feature>
<feature type="compositionally biased region" description="Polar residues" evidence="10">
    <location>
        <begin position="1551"/>
        <end position="1576"/>
    </location>
</feature>
<feature type="compositionally biased region" description="Low complexity" evidence="10">
    <location>
        <begin position="1607"/>
        <end position="1616"/>
    </location>
</feature>
<feature type="compositionally biased region" description="Polar residues" evidence="10">
    <location>
        <begin position="15"/>
        <end position="27"/>
    </location>
</feature>
<dbReference type="PROSITE" id="PS01159">
    <property type="entry name" value="WW_DOMAIN_1"/>
    <property type="match status" value="1"/>
</dbReference>
<dbReference type="InterPro" id="IPR001214">
    <property type="entry name" value="SET_dom"/>
</dbReference>
<feature type="compositionally biased region" description="Basic and acidic residues" evidence="10">
    <location>
        <begin position="1908"/>
        <end position="1954"/>
    </location>
</feature>
<feature type="compositionally biased region" description="Polar residues" evidence="10">
    <location>
        <begin position="528"/>
        <end position="538"/>
    </location>
</feature>
<dbReference type="SMART" id="SM00508">
    <property type="entry name" value="PostSET"/>
    <property type="match status" value="1"/>
</dbReference>
<feature type="compositionally biased region" description="Basic residues" evidence="10">
    <location>
        <begin position="319"/>
        <end position="331"/>
    </location>
</feature>
<feature type="compositionally biased region" description="Basic and acidic residues" evidence="10">
    <location>
        <begin position="389"/>
        <end position="426"/>
    </location>
</feature>
<comment type="subcellular location">
    <subcellularLocation>
        <location evidence="1">Nucleus</location>
    </subcellularLocation>
</comment>
<dbReference type="CDD" id="cd19172">
    <property type="entry name" value="SET_SETD2"/>
    <property type="match status" value="1"/>
</dbReference>
<dbReference type="EC" id="2.1.1.359" evidence="2"/>
<dbReference type="Gene3D" id="1.10.1740.100">
    <property type="entry name" value="Set2, Rpb1 interacting domain"/>
    <property type="match status" value="1"/>
</dbReference>
<feature type="compositionally biased region" description="Acidic residues" evidence="10">
    <location>
        <begin position="841"/>
        <end position="850"/>
    </location>
</feature>
<dbReference type="PROSITE" id="PS50020">
    <property type="entry name" value="WW_DOMAIN_2"/>
    <property type="match status" value="1"/>
</dbReference>
<dbReference type="SMART" id="SM00456">
    <property type="entry name" value="WW"/>
    <property type="match status" value="1"/>
</dbReference>
<dbReference type="Ensembl" id="ENSONIT00000060208.1">
    <property type="protein sequence ID" value="ENSONIP00000027718.1"/>
    <property type="gene ID" value="ENSONIG00000003077.2"/>
</dbReference>
<feature type="region of interest" description="Disordered" evidence="10">
    <location>
        <begin position="1607"/>
        <end position="1858"/>
    </location>
</feature>
<reference evidence="15" key="1">
    <citation type="submission" date="2012-01" db="EMBL/GenBank/DDBJ databases">
        <title>The Genome Sequence of Oreochromis niloticus (Nile Tilapia).</title>
        <authorList>
            <consortium name="Broad Institute Genome Assembly Team"/>
            <consortium name="Broad Institute Sequencing Platform"/>
            <person name="Di Palma F."/>
            <person name="Johnson J."/>
            <person name="Lander E.S."/>
            <person name="Lindblad-Toh K."/>
        </authorList>
    </citation>
    <scope>NUCLEOTIDE SEQUENCE [LARGE SCALE GENOMIC DNA]</scope>
</reference>
<feature type="compositionally biased region" description="Basic and acidic residues" evidence="10">
    <location>
        <begin position="1970"/>
        <end position="1980"/>
    </location>
</feature>
<dbReference type="InterPro" id="IPR046341">
    <property type="entry name" value="SET_dom_sf"/>
</dbReference>
<feature type="compositionally biased region" description="Basic and acidic residues" evidence="10">
    <location>
        <begin position="1871"/>
        <end position="1898"/>
    </location>
</feature>
<evidence type="ECO:0000313" key="15">
    <source>
        <dbReference type="Proteomes" id="UP000005207"/>
    </source>
</evidence>
<dbReference type="Gene3D" id="2.170.270.10">
    <property type="entry name" value="SET domain"/>
    <property type="match status" value="1"/>
</dbReference>
<evidence type="ECO:0000256" key="10">
    <source>
        <dbReference type="SAM" id="MobiDB-lite"/>
    </source>
</evidence>
<evidence type="ECO:0000256" key="8">
    <source>
        <dbReference type="ARBA" id="ARBA00023163"/>
    </source>
</evidence>
<feature type="compositionally biased region" description="Basic and acidic residues" evidence="10">
    <location>
        <begin position="973"/>
        <end position="986"/>
    </location>
</feature>
<feature type="region of interest" description="Disordered" evidence="10">
    <location>
        <begin position="1"/>
        <end position="629"/>
    </location>
</feature>
<dbReference type="InterPro" id="IPR042294">
    <property type="entry name" value="SETD2_animal"/>
</dbReference>
<dbReference type="PANTHER" id="PTHR46711">
    <property type="entry name" value="HISTONE-LYSINE N-METHYLTRANSFERASE SETD2"/>
    <property type="match status" value="1"/>
</dbReference>
<evidence type="ECO:0000256" key="5">
    <source>
        <dbReference type="ARBA" id="ARBA00022691"/>
    </source>
</evidence>
<dbReference type="InterPro" id="IPR001202">
    <property type="entry name" value="WW_dom"/>
</dbReference>
<keyword evidence="9" id="KW-0539">Nucleus</keyword>
<evidence type="ECO:0000256" key="2">
    <source>
        <dbReference type="ARBA" id="ARBA00012178"/>
    </source>
</evidence>
<feature type="compositionally biased region" description="Polar residues" evidence="10">
    <location>
        <begin position="499"/>
        <end position="512"/>
    </location>
</feature>
<feature type="region of interest" description="Disordered" evidence="10">
    <location>
        <begin position="929"/>
        <end position="986"/>
    </location>
</feature>
<feature type="domain" description="WW" evidence="11">
    <location>
        <begin position="2285"/>
        <end position="2318"/>
    </location>
</feature>
<dbReference type="InterPro" id="IPR044437">
    <property type="entry name" value="SETD2/Set2_SET"/>
</dbReference>
<evidence type="ECO:0000259" key="12">
    <source>
        <dbReference type="PROSITE" id="PS50280"/>
    </source>
</evidence>
<feature type="region of interest" description="Disordered" evidence="10">
    <location>
        <begin position="671"/>
        <end position="718"/>
    </location>
</feature>
<evidence type="ECO:0000256" key="1">
    <source>
        <dbReference type="ARBA" id="ARBA00004123"/>
    </source>
</evidence>
<evidence type="ECO:0000313" key="14">
    <source>
        <dbReference type="Ensembl" id="ENSONIP00000027718.1"/>
    </source>
</evidence>
<evidence type="ECO:0000256" key="6">
    <source>
        <dbReference type="ARBA" id="ARBA00022853"/>
    </source>
</evidence>
<dbReference type="InterPro" id="IPR038190">
    <property type="entry name" value="SRI_sf"/>
</dbReference>
<feature type="compositionally biased region" description="Basic and acidic residues" evidence="10">
    <location>
        <begin position="54"/>
        <end position="65"/>
    </location>
</feature>
<feature type="compositionally biased region" description="Low complexity" evidence="10">
    <location>
        <begin position="1806"/>
        <end position="1817"/>
    </location>
</feature>
<accession>A0A669AZB3</accession>
<dbReference type="CDD" id="cd00201">
    <property type="entry name" value="WW"/>
    <property type="match status" value="1"/>
</dbReference>
<evidence type="ECO:0000256" key="4">
    <source>
        <dbReference type="ARBA" id="ARBA00022679"/>
    </source>
</evidence>
<evidence type="ECO:0000256" key="7">
    <source>
        <dbReference type="ARBA" id="ARBA00023015"/>
    </source>
</evidence>
<dbReference type="InterPro" id="IPR013257">
    <property type="entry name" value="SRI"/>
</dbReference>
<feature type="compositionally biased region" description="Polar residues" evidence="10">
    <location>
        <begin position="1017"/>
        <end position="1048"/>
    </location>
</feature>
<dbReference type="Pfam" id="PF08236">
    <property type="entry name" value="SRI"/>
    <property type="match status" value="1"/>
</dbReference>
<dbReference type="SMART" id="SM00317">
    <property type="entry name" value="SET"/>
    <property type="match status" value="1"/>
</dbReference>
<feature type="region of interest" description="Disordered" evidence="10">
    <location>
        <begin position="794"/>
        <end position="850"/>
    </location>
</feature>
<dbReference type="Pfam" id="PF00397">
    <property type="entry name" value="WW"/>
    <property type="match status" value="1"/>
</dbReference>
<dbReference type="Gene3D" id="2.20.70.10">
    <property type="match status" value="1"/>
</dbReference>
<feature type="compositionally biased region" description="Polar residues" evidence="10">
    <location>
        <begin position="1117"/>
        <end position="1139"/>
    </location>
</feature>
<dbReference type="GO" id="GO:0005694">
    <property type="term" value="C:chromosome"/>
    <property type="evidence" value="ECO:0007669"/>
    <property type="project" value="InterPro"/>
</dbReference>
<dbReference type="InterPro" id="IPR003616">
    <property type="entry name" value="Post-SET_dom"/>
</dbReference>
<dbReference type="Proteomes" id="UP000005207">
    <property type="component" value="Linkage group LG11"/>
</dbReference>
<dbReference type="PROSITE" id="PS50280">
    <property type="entry name" value="SET"/>
    <property type="match status" value="1"/>
</dbReference>
<feature type="compositionally biased region" description="Basic and acidic residues" evidence="10">
    <location>
        <begin position="674"/>
        <end position="694"/>
    </location>
</feature>
<feature type="compositionally biased region" description="Basic and acidic residues" evidence="10">
    <location>
        <begin position="572"/>
        <end position="584"/>
    </location>
</feature>
<dbReference type="PANTHER" id="PTHR46711:SF1">
    <property type="entry name" value="HISTONE-LYSINE N-METHYLTRANSFERASE SETD2"/>
    <property type="match status" value="1"/>
</dbReference>
<feature type="compositionally biased region" description="Basic and acidic residues" evidence="10">
    <location>
        <begin position="1689"/>
        <end position="1725"/>
    </location>
</feature>
<feature type="compositionally biased region" description="Polar residues" evidence="10">
    <location>
        <begin position="2314"/>
        <end position="2325"/>
    </location>
</feature>
<dbReference type="FunFam" id="1.10.1740.100:FF:000001">
    <property type="entry name" value="Histone-lysine N-methyltransferase"/>
    <property type="match status" value="1"/>
</dbReference>
<keyword evidence="3" id="KW-0489">Methyltransferase</keyword>
<evidence type="ECO:0000259" key="11">
    <source>
        <dbReference type="PROSITE" id="PS50020"/>
    </source>
</evidence>
<feature type="compositionally biased region" description="Basic and acidic residues" evidence="10">
    <location>
        <begin position="366"/>
        <end position="383"/>
    </location>
</feature>
<feature type="compositionally biased region" description="Low complexity" evidence="10">
    <location>
        <begin position="899"/>
        <end position="917"/>
    </location>
</feature>
<keyword evidence="15" id="KW-1185">Reference proteome</keyword>
<feature type="compositionally biased region" description="Polar residues" evidence="10">
    <location>
        <begin position="929"/>
        <end position="972"/>
    </location>
</feature>
<dbReference type="Pfam" id="PF00856">
    <property type="entry name" value="SET"/>
    <property type="match status" value="1"/>
</dbReference>
<protein>
    <recommendedName>
        <fullName evidence="2">[histone H3]-lysine(36) N-trimethyltransferase</fullName>
        <ecNumber evidence="2">2.1.1.359</ecNumber>
    </recommendedName>
</protein>
<feature type="compositionally biased region" description="Basic and acidic residues" evidence="10">
    <location>
        <begin position="1180"/>
        <end position="1195"/>
    </location>
</feature>
<dbReference type="GO" id="GO:0032259">
    <property type="term" value="P:methylation"/>
    <property type="evidence" value="ECO:0007669"/>
    <property type="project" value="UniProtKB-KW"/>
</dbReference>
<feature type="compositionally biased region" description="Polar residues" evidence="10">
    <location>
        <begin position="696"/>
        <end position="709"/>
    </location>
</feature>
<feature type="domain" description="Post-SET" evidence="13">
    <location>
        <begin position="1386"/>
        <end position="1402"/>
    </location>
</feature>
<feature type="region of interest" description="Disordered" evidence="10">
    <location>
        <begin position="898"/>
        <end position="917"/>
    </location>
</feature>
<feature type="compositionally biased region" description="Basic residues" evidence="10">
    <location>
        <begin position="1152"/>
        <end position="1163"/>
    </location>
</feature>
<gene>
    <name evidence="14" type="primary">setd2</name>
</gene>
<dbReference type="GeneTree" id="ENSGT00940000166273"/>
<name>A0A669AZB3_ORENI</name>
<feature type="compositionally biased region" description="Basic and acidic residues" evidence="10">
    <location>
        <begin position="104"/>
        <end position="117"/>
    </location>
</feature>
<feature type="compositionally biased region" description="Acidic residues" evidence="10">
    <location>
        <begin position="1620"/>
        <end position="1633"/>
    </location>
</feature>
<feature type="region of interest" description="Disordered" evidence="10">
    <location>
        <begin position="1012"/>
        <end position="1056"/>
    </location>
</feature>
<keyword evidence="4" id="KW-0808">Transferase</keyword>
<feature type="compositionally biased region" description="Basic residues" evidence="10">
    <location>
        <begin position="273"/>
        <end position="285"/>
    </location>
</feature>
<dbReference type="GO" id="GO:0006355">
    <property type="term" value="P:regulation of DNA-templated transcription"/>
    <property type="evidence" value="ECO:0007669"/>
    <property type="project" value="InterPro"/>
</dbReference>
<feature type="compositionally biased region" description="Polar residues" evidence="10">
    <location>
        <begin position="794"/>
        <end position="840"/>
    </location>
</feature>
<evidence type="ECO:0000259" key="13">
    <source>
        <dbReference type="PROSITE" id="PS50868"/>
    </source>
</evidence>
<organism evidence="14 15">
    <name type="scientific">Oreochromis niloticus</name>
    <name type="common">Nile tilapia</name>
    <name type="synonym">Tilapia nilotica</name>
    <dbReference type="NCBI Taxonomy" id="8128"/>
    <lineage>
        <taxon>Eukaryota</taxon>
        <taxon>Metazoa</taxon>
        <taxon>Chordata</taxon>
        <taxon>Craniata</taxon>
        <taxon>Vertebrata</taxon>
        <taxon>Euteleostomi</taxon>
        <taxon>Actinopterygii</taxon>
        <taxon>Neopterygii</taxon>
        <taxon>Teleostei</taxon>
        <taxon>Neoteleostei</taxon>
        <taxon>Acanthomorphata</taxon>
        <taxon>Ovalentaria</taxon>
        <taxon>Cichlomorphae</taxon>
        <taxon>Cichliformes</taxon>
        <taxon>Cichlidae</taxon>
        <taxon>African cichlids</taxon>
        <taxon>Pseudocrenilabrinae</taxon>
        <taxon>Oreochromini</taxon>
        <taxon>Oreochromis</taxon>
    </lineage>
</organism>
<reference evidence="14" key="3">
    <citation type="submission" date="2025-09" db="UniProtKB">
        <authorList>
            <consortium name="Ensembl"/>
        </authorList>
    </citation>
    <scope>IDENTIFICATION</scope>
</reference>
<keyword evidence="8" id="KW-0804">Transcription</keyword>
<dbReference type="GO" id="GO:0140955">
    <property type="term" value="F:histone H3K36 trimethyltransferase activity"/>
    <property type="evidence" value="ECO:0007669"/>
    <property type="project" value="UniProtKB-EC"/>
</dbReference>
<feature type="compositionally biased region" description="Basic and acidic residues" evidence="10">
    <location>
        <begin position="1992"/>
        <end position="2018"/>
    </location>
</feature>
<feature type="compositionally biased region" description="Basic and acidic residues" evidence="10">
    <location>
        <begin position="139"/>
        <end position="151"/>
    </location>
</feature>
<dbReference type="PROSITE" id="PS50868">
    <property type="entry name" value="POST_SET"/>
    <property type="match status" value="1"/>
</dbReference>
<sequence length="2458" mass="273792">MWTKMKVNLEDQGRQKVSFSFSQTKKPLQSPFFIPPSPDKADPHAASSQSTSDKPGKSADSKTEQRQTPLVPASKAETPQTPVPTATKVKMMHFKKQILNDSVTEEKQSVMPEETHTSEFQNELPAPQSLISTCPSESAHTETSETRETSSLKKPAASSGKDGETSSSTEQDEKIHKRKTRSQSDSAPPGSESDGDSAQMSSSHKSVDSKSKTNSDSRSKDVRKSSSGSHAEEREKSFSKRSENYERSSSYSKSDRDSRHTSSRSSRSEKDRRRSRSRSRSRSRGSRTSSSHSRSDRTRSDRGSRSERSYYHESDWRSHRSSPRRDRRRSRSRTDRTRDSSDSEDDHRKTRSRTSDNSRSSNHSSSHKESKSSSYSKSEKTSKSVDSPHSSELDKRTQSSKSERSTKRLSDSDTLRKCSPDLDSSHRKSSSHHKSEANNKFSSSSSHTHSQTHEKRQKSSPSDSEMDHKGKLQSSNRSSSSLENCKNSQKKSSRPESKQVPSRSSVKSSGQDRQSDDLFHSPGKAPSCATTTESFYQSSKEKSDSQPVGNENGNKDDKEAGSCGEGSQELSLKTEAKSGLEKENNIASDVTSSESLKHLNSTLENVSNVKDSLSSNDPTHVNSNGSVVNLCSSNDSTMCNKDKDIFDCSPGPESVLHSVDKAVTEAVQQNTKPENVELDKAQTVSKESDTDLPVKSDSSCLQSENQPESLPTDIKKGSCSTRKSRWDIVGQDSSESENSQRTVCVESKLLNTVKKVISVKKIEFSKDNAQQDCDIKDDIQQEAETHSRLVRQTEISKQEVQSESTPVTFNCKDQSEPSASKSKLSKRMSPSQDASGQSEASDSDNSEYDSDCGEAIKQLHSVVVVPKNSCLTMNTEERGPLNILQQQNAIAAEKNISEPPNQVSQQQKQPTTQTSISDSLSALCQSQSNMIDSTSHSEATTSISTQPYTSGHTSSHASVTDSTPMLDNSKQCEQGHKQHDVSNRGDRTHMHYQQDLFSRADNINEKNEFNLGWDFSQPEQPSSTYQQPDSSHGPQLTNTKLSGSFSKGQEQEHRPSIASCIQQSQNMQTSRKNYLHANVNDQDPSGEIHPDSLTNDHDDFSGDKSSIFSKTAFEGSGPNTQGSSSFVQGHEISSNSRCSTVPDPSREDSFRPHRGRGPPKKRRPEIESDSDNEAEAGPAAKRERQGDTEVAKETLVKSAADRPSLTLQDFQDANRWKEFAKSKKMPPYFYLIEDNMYLTESSSRCLNGAYCSNRRFQMKQHADFEVILTEDKGWGLRAAKDLAPNTFVLEYCGEVLDHKEFKTRVKEYARNKNIHYYFMSLKNNEIIDATQKGNCSRFMNHSCEPNCETQKWTVNGQLRVGFFTTKAVTAGTELTFDYQFQRYGKEAQKCFCGAPSCRGFLGGENRVSVRAAGGKMKKDRSRKSALTTVDEELEALLENGEGLYDEKQVVSLCRLMVRVETMEQKLICLKLIQDTQNPSCLKQFLDHHGLSLLWIFMVELSEAKVNSANNIKLQLQIMKTLSVLPISTKNMLEESRVLTFIQRWAQTKTLPQQTEMDGYSSENTSRAQTPLNTPDGSSAKIGPELDSDTSKPAVYRRLKIISENSLDSALSDASKASDGKEEEEEDDDEEDDENSRAGLPEGKQLKADTLVDAADPTTDSAEESGKEVIGEKQEEAAMTSSSEPQPPTEEVKEKPDLVVEEKDSDMKEVKSEDQADELEPPKEPVETQESGTPQDTESVTEKAELEEGQPNVKVHEPETQSSQTGVADAPPEQPSETLESQTEAEEAKKTPPSSEPHHGESTTDVPPIAEAPEATIPSEVTATPVDPSVIGTPSQDEEEGVSDVESERSQEPQLSVLDISGMAARLLESWKDLKEVYRIPKKTQVDKEGRDRSRDRDTALTPRTTSGSREREREREKERERDRDRDYDRDRDRDWDRDRDRDRDRGSEKTPRSSERRRRRSPSPPSSYERSSRRTEERFDPSNNSKTPRGVGGKERNKLSTEERRKLFEQEVAQREAQKQQQLQQQQQQQLQSMAYDPALAYASSPGFITYPPGYPIQTFVDPSNPNAGKVLLPTPSVEPSLNYEQTPPQRLVSDLGLTSPSSTPQTTPVTNLPQHVTTANLASGNPQQYAQPTVATQDAGVAVLSVPAQSAPQVQGQQSYTTLWDPTTQQAVTVQTQPAQQYAAAPGQGQTPTAIYYQGQPCQTIYSIPAPYPQTNTPVIQAYTDPTASYLHGQPVYPGQQGVVVQQGGTVTTIVTSQTVQQEMIVPNSVIDLPPPSPPKPKTIVLPPNWKVARDPEGKIYYYHVVTRQTQWDPPTWEGNSDNTSVDHESEMDLGTPTYDENPSKFSTKTAEADTSSELAKKSKETFRKEMSQFIVQCLNPYRKPDCKSGRISNTEDFKHLARKLTHGVMNKELKACKNPEDLECNENVKHKTKEYIKKYMQRFGAVYRPKEDTEVY</sequence>
<feature type="region of interest" description="Disordered" evidence="10">
    <location>
        <begin position="1077"/>
        <end position="1197"/>
    </location>
</feature>
<feature type="compositionally biased region" description="Basic and acidic residues" evidence="10">
    <location>
        <begin position="332"/>
        <end position="356"/>
    </location>
</feature>
<feature type="compositionally biased region" description="Polar residues" evidence="10">
    <location>
        <begin position="585"/>
        <end position="629"/>
    </location>
</feature>
<keyword evidence="5" id="KW-0949">S-adenosyl-L-methionine</keyword>
<reference evidence="14" key="2">
    <citation type="submission" date="2025-08" db="UniProtKB">
        <authorList>
            <consortium name="Ensembl"/>
        </authorList>
    </citation>
    <scope>IDENTIFICATION</scope>
</reference>
<keyword evidence="6" id="KW-0156">Chromatin regulator</keyword>
<evidence type="ECO:0000256" key="9">
    <source>
        <dbReference type="ARBA" id="ARBA00023242"/>
    </source>
</evidence>
<feature type="region of interest" description="Disordered" evidence="10">
    <location>
        <begin position="2314"/>
        <end position="2359"/>
    </location>
</feature>
<proteinExistence type="predicted"/>
<dbReference type="SUPFAM" id="SSF51045">
    <property type="entry name" value="WW domain"/>
    <property type="match status" value="1"/>
</dbReference>
<dbReference type="SUPFAM" id="SSF82199">
    <property type="entry name" value="SET domain"/>
    <property type="match status" value="1"/>
</dbReference>
<feature type="compositionally biased region" description="Polar residues" evidence="10">
    <location>
        <begin position="2340"/>
        <end position="2359"/>
    </location>
</feature>
<feature type="domain" description="SET" evidence="12">
    <location>
        <begin position="1262"/>
        <end position="1379"/>
    </location>
</feature>
<feature type="compositionally biased region" description="Basic and acidic residues" evidence="10">
    <location>
        <begin position="253"/>
        <end position="272"/>
    </location>
</feature>
<dbReference type="GO" id="GO:0005634">
    <property type="term" value="C:nucleus"/>
    <property type="evidence" value="ECO:0007669"/>
    <property type="project" value="TreeGrafter"/>
</dbReference>